<reference evidence="2 3" key="1">
    <citation type="submission" date="2017-02" db="EMBL/GenBank/DDBJ databases">
        <title>Complete genome sequences of Mycobacterium kansasii strains isolated from rhesus macaques.</title>
        <authorList>
            <person name="Panda A."/>
            <person name="Nagaraj S."/>
            <person name="Zhao X."/>
            <person name="Tettelin H."/>
            <person name="Detolla L.J."/>
        </authorList>
    </citation>
    <scope>NUCLEOTIDE SEQUENCE [LARGE SCALE GENOMIC DNA]</scope>
    <source>
        <strain evidence="2 3">11-3813</strain>
    </source>
</reference>
<gene>
    <name evidence="2" type="ORF">BZL30_8681</name>
</gene>
<organism evidence="2 3">
    <name type="scientific">Mycobacterium kansasii</name>
    <dbReference type="NCBI Taxonomy" id="1768"/>
    <lineage>
        <taxon>Bacteria</taxon>
        <taxon>Bacillati</taxon>
        <taxon>Actinomycetota</taxon>
        <taxon>Actinomycetes</taxon>
        <taxon>Mycobacteriales</taxon>
        <taxon>Mycobacteriaceae</taxon>
        <taxon>Mycobacterium</taxon>
    </lineage>
</organism>
<name>A0A1V3WFI8_MYCKA</name>
<evidence type="ECO:0000313" key="3">
    <source>
        <dbReference type="Proteomes" id="UP000189229"/>
    </source>
</evidence>
<feature type="region of interest" description="Disordered" evidence="1">
    <location>
        <begin position="1"/>
        <end position="38"/>
    </location>
</feature>
<sequence>MAHRHAHNDDQACRSTGEHPTVSDQHRSGRIGFTPDQY</sequence>
<dbReference type="EMBL" id="MVBM01000010">
    <property type="protein sequence ID" value="OOK65685.1"/>
    <property type="molecule type" value="Genomic_DNA"/>
</dbReference>
<protein>
    <submittedName>
        <fullName evidence="2">Uncharacterized protein</fullName>
    </submittedName>
</protein>
<comment type="caution">
    <text evidence="2">The sequence shown here is derived from an EMBL/GenBank/DDBJ whole genome shotgun (WGS) entry which is preliminary data.</text>
</comment>
<evidence type="ECO:0000256" key="1">
    <source>
        <dbReference type="SAM" id="MobiDB-lite"/>
    </source>
</evidence>
<dbReference type="AlphaFoldDB" id="A0A1V3WFI8"/>
<proteinExistence type="predicted"/>
<evidence type="ECO:0000313" key="2">
    <source>
        <dbReference type="EMBL" id="OOK65685.1"/>
    </source>
</evidence>
<accession>A0A1V3WFI8</accession>
<dbReference type="Proteomes" id="UP000189229">
    <property type="component" value="Unassembled WGS sequence"/>
</dbReference>